<feature type="domain" description="DUF5641" evidence="1">
    <location>
        <begin position="24"/>
        <end position="125"/>
    </location>
</feature>
<accession>A0A913ZYH1</accession>
<evidence type="ECO:0000313" key="3">
    <source>
        <dbReference type="Proteomes" id="UP000887568"/>
    </source>
</evidence>
<proteinExistence type="predicted"/>
<sequence>MLLGRATARVPSGPWRETNNPRHRVEFIQNIIKSFWIKWTRDYFPSLIVRQKWHHEKRNMQKGDVVLIQDSNAVRGNWRMGLIDEVYPDEAGNVRNVQVKLKNVDKSDPSRRPNYTLIRRAVQRLIVLVPREHVED</sequence>
<dbReference type="InterPro" id="IPR040676">
    <property type="entry name" value="DUF5641"/>
</dbReference>
<dbReference type="EnsemblMetazoa" id="XM_038200601.1">
    <property type="protein sequence ID" value="XP_038056529.1"/>
    <property type="gene ID" value="LOC119728384"/>
</dbReference>
<keyword evidence="3" id="KW-1185">Reference proteome</keyword>
<dbReference type="OrthoDB" id="6608729at2759"/>
<dbReference type="Pfam" id="PF18701">
    <property type="entry name" value="DUF5641"/>
    <property type="match status" value="1"/>
</dbReference>
<evidence type="ECO:0000313" key="2">
    <source>
        <dbReference type="EnsemblMetazoa" id="XP_038056529.1"/>
    </source>
</evidence>
<name>A0A913ZYH1_PATMI</name>
<dbReference type="PANTHER" id="PTHR47331">
    <property type="entry name" value="PHD-TYPE DOMAIN-CONTAINING PROTEIN"/>
    <property type="match status" value="1"/>
</dbReference>
<dbReference type="RefSeq" id="XP_038056529.1">
    <property type="nucleotide sequence ID" value="XM_038200601.1"/>
</dbReference>
<reference evidence="2" key="1">
    <citation type="submission" date="2022-11" db="UniProtKB">
        <authorList>
            <consortium name="EnsemblMetazoa"/>
        </authorList>
    </citation>
    <scope>IDENTIFICATION</scope>
</reference>
<dbReference type="Proteomes" id="UP000887568">
    <property type="component" value="Unplaced"/>
</dbReference>
<dbReference type="GeneID" id="119728384"/>
<dbReference type="AlphaFoldDB" id="A0A913ZYH1"/>
<evidence type="ECO:0000259" key="1">
    <source>
        <dbReference type="Pfam" id="PF18701"/>
    </source>
</evidence>
<organism evidence="2 3">
    <name type="scientific">Patiria miniata</name>
    <name type="common">Bat star</name>
    <name type="synonym">Asterina miniata</name>
    <dbReference type="NCBI Taxonomy" id="46514"/>
    <lineage>
        <taxon>Eukaryota</taxon>
        <taxon>Metazoa</taxon>
        <taxon>Echinodermata</taxon>
        <taxon>Eleutherozoa</taxon>
        <taxon>Asterozoa</taxon>
        <taxon>Asteroidea</taxon>
        <taxon>Valvatacea</taxon>
        <taxon>Valvatida</taxon>
        <taxon>Asterinidae</taxon>
        <taxon>Patiria</taxon>
    </lineage>
</organism>
<dbReference type="OMA" id="WHHEKRN"/>
<protein>
    <recommendedName>
        <fullName evidence="1">DUF5641 domain-containing protein</fullName>
    </recommendedName>
</protein>